<evidence type="ECO:0000256" key="1">
    <source>
        <dbReference type="SAM" id="MobiDB-lite"/>
    </source>
</evidence>
<proteinExistence type="predicted"/>
<keyword evidence="3" id="KW-1185">Reference proteome</keyword>
<evidence type="ECO:0000313" key="2">
    <source>
        <dbReference type="EMBL" id="MFB8775374.1"/>
    </source>
</evidence>
<gene>
    <name evidence="2" type="ORF">VSS16_21970</name>
</gene>
<name>A0ABV5EET7_9ACTN</name>
<organism evidence="2 3">
    <name type="scientific">Streptomyces broussonetiae</name>
    <dbReference type="NCBI Taxonomy" id="2686304"/>
    <lineage>
        <taxon>Bacteria</taxon>
        <taxon>Bacillati</taxon>
        <taxon>Actinomycetota</taxon>
        <taxon>Actinomycetes</taxon>
        <taxon>Kitasatosporales</taxon>
        <taxon>Streptomycetaceae</taxon>
        <taxon>Streptomyces</taxon>
    </lineage>
</organism>
<protein>
    <submittedName>
        <fullName evidence="2">Uncharacterized protein</fullName>
    </submittedName>
</protein>
<reference evidence="2 3" key="1">
    <citation type="submission" date="2024-01" db="EMBL/GenBank/DDBJ databases">
        <title>Genome mining of biosynthetic gene clusters to explore secondary metabolites of Streptomyces sp.</title>
        <authorList>
            <person name="Baig A."/>
            <person name="Ajitkumar Shintre N."/>
            <person name="Kumar H."/>
            <person name="Anbarasu A."/>
            <person name="Ramaiah S."/>
        </authorList>
    </citation>
    <scope>NUCLEOTIDE SEQUENCE [LARGE SCALE GENOMIC DNA]</scope>
    <source>
        <strain evidence="2 3">A57</strain>
    </source>
</reference>
<accession>A0ABV5EET7</accession>
<feature type="region of interest" description="Disordered" evidence="1">
    <location>
        <begin position="286"/>
        <end position="312"/>
    </location>
</feature>
<evidence type="ECO:0000313" key="3">
    <source>
        <dbReference type="Proteomes" id="UP001585080"/>
    </source>
</evidence>
<feature type="compositionally biased region" description="Basic and acidic residues" evidence="1">
    <location>
        <begin position="300"/>
        <end position="312"/>
    </location>
</feature>
<dbReference type="EMBL" id="JAYMRP010000020">
    <property type="protein sequence ID" value="MFB8775374.1"/>
    <property type="molecule type" value="Genomic_DNA"/>
</dbReference>
<sequence>MSEYQYYEFQAIDRPLTKDELEGVRKLSSRARISATHFVNEYHYGNFRGDERKLMEQLYDAHLHFASWGSRRLMLRLPTTVLPARRAEPYCAEDALTCRTRKGHLLLDFSYEAEDGGEWDFETSFTLAPFTTLRTELDAGDLRPLYLAWLSALTRWELEEDVDEDEYTHAIEPPVPAGLAHLTGPQRALADFLHVDPHLLTAAARASGTAPSQAIDKDSLAAWIRALPPHEKDTLLLDAALGTAPQPGPALLARHRAASHGTVEPSTTARRRSAAELLDAAHELRTEHTRQQEQARAQARRAEQSARESHLDHLAENAEQAWQDIAHLIGQKQPGPYDTAITLLKDLREVHDRVGTPEEFTRRLHDLREQHRGKPSLMRRLTDAGLTAR</sequence>
<dbReference type="Proteomes" id="UP001585080">
    <property type="component" value="Unassembled WGS sequence"/>
</dbReference>
<dbReference type="RefSeq" id="WP_376733996.1">
    <property type="nucleotide sequence ID" value="NZ_JAYMRP010000020.1"/>
</dbReference>
<comment type="caution">
    <text evidence="2">The sequence shown here is derived from an EMBL/GenBank/DDBJ whole genome shotgun (WGS) entry which is preliminary data.</text>
</comment>